<evidence type="ECO:0000313" key="3">
    <source>
        <dbReference type="Proteomes" id="UP000191691"/>
    </source>
</evidence>
<dbReference type="OMA" id="DPVEDPQ"/>
<feature type="region of interest" description="Disordered" evidence="1">
    <location>
        <begin position="667"/>
        <end position="691"/>
    </location>
</feature>
<sequence>MGSWAGMATDIYHAFPGCFLWTLYSRTPRSFVFAVVANVGPGGASRSLAVAYRQHHDEYSMNSSWPRVHHMVTDTLALIEILSDPANRAPLEAERALAEDWYRRSQAEPPIHERPSVPDTAQPPFKPWYRRREPIQQQPPLPWRDNALSQFPFTATCVLLTLLRDDRDCDATRPGDVQFQPLSTVFRADCTEYGLVVLDISDLDSGVKYGIVAFPVDYMAEVPSREKFFAWDPVEDPQPEMEPDVVLVSPRPRVLLSIAQWVGKYYNWSGLEDHPSILRLDKRPLVDAAALDYIWPPELEDPARASSKGVLSRILKYLRPSEKARSTPRSMVGYTIVNEPPRDVSIDHAKNDGSTRRASSVTISDEPPQTVPVDMDRTIDDLLVLTQEPACLPLEKQALVHLQMLVPFREKLRQRLEEVPDRLGPSTISSHVLRVAYTERSHLNWVAFRNLPPRVIAAAVASDDLRGASALSLRVDAFQLAGDEEEGEPDLVNLAAALAQSTALQQLCFLQQPDWNHEDASDRFCSQLLRLRGRTLGEDWEWLRSKTIHSTSAFLTGLRSRKVLTSSSMMGLGSSFTSSGAQVVPMIHLFTCEDLQRKYIPDTAADHHVHRARPGYSGYYSIDNTGLTAESFAVRFLVYLRSLGPDSDPDKAILRVAYHGAFSSLASVDGDDDNNNPPSPPRPPPLQSWPDRLGVRPIPAGFFDDELNPDDPSRVRLRDIQPGSWVVLVDRRDRSCRFSDDNAFLQYSFIKIRRPSAEIAPEQQSSSVEVVGGLTDFLRETVPETDIATWEKRIEEVEKDLVSALTRPSPPSTPSSIDFATAEERANESFRRLASASTRTSASSTPPEIDISTGKEPVVEVERKRCMDVRVMAESWALTLLDQVL</sequence>
<evidence type="ECO:0000313" key="2">
    <source>
        <dbReference type="EMBL" id="OQE81603.1"/>
    </source>
</evidence>
<feature type="compositionally biased region" description="Pro residues" evidence="1">
    <location>
        <begin position="677"/>
        <end position="687"/>
    </location>
</feature>
<dbReference type="Proteomes" id="UP000191691">
    <property type="component" value="Unassembled WGS sequence"/>
</dbReference>
<accession>A0A1V6Y2M7</accession>
<feature type="region of interest" description="Disordered" evidence="1">
    <location>
        <begin position="342"/>
        <end position="372"/>
    </location>
</feature>
<organism evidence="2 3">
    <name type="scientific">Penicillium nalgiovense</name>
    <dbReference type="NCBI Taxonomy" id="60175"/>
    <lineage>
        <taxon>Eukaryota</taxon>
        <taxon>Fungi</taxon>
        <taxon>Dikarya</taxon>
        <taxon>Ascomycota</taxon>
        <taxon>Pezizomycotina</taxon>
        <taxon>Eurotiomycetes</taxon>
        <taxon>Eurotiomycetidae</taxon>
        <taxon>Eurotiales</taxon>
        <taxon>Aspergillaceae</taxon>
        <taxon>Penicillium</taxon>
    </lineage>
</organism>
<feature type="region of interest" description="Disordered" evidence="1">
    <location>
        <begin position="832"/>
        <end position="852"/>
    </location>
</feature>
<keyword evidence="3" id="KW-1185">Reference proteome</keyword>
<gene>
    <name evidence="2" type="ORF">PENNAL_c0040G00612</name>
</gene>
<dbReference type="AlphaFoldDB" id="A0A1V6Y2M7"/>
<reference evidence="3" key="1">
    <citation type="journal article" date="2017" name="Nat. Microbiol.">
        <title>Global analysis of biosynthetic gene clusters reveals vast potential of secondary metabolite production in Penicillium species.</title>
        <authorList>
            <person name="Nielsen J.C."/>
            <person name="Grijseels S."/>
            <person name="Prigent S."/>
            <person name="Ji B."/>
            <person name="Dainat J."/>
            <person name="Nielsen K.F."/>
            <person name="Frisvad J.C."/>
            <person name="Workman M."/>
            <person name="Nielsen J."/>
        </authorList>
    </citation>
    <scope>NUCLEOTIDE SEQUENCE [LARGE SCALE GENOMIC DNA]</scope>
    <source>
        <strain evidence="3">IBT 13039</strain>
    </source>
</reference>
<name>A0A1V6Y2M7_PENNA</name>
<feature type="compositionally biased region" description="Low complexity" evidence="1">
    <location>
        <begin position="832"/>
        <end position="845"/>
    </location>
</feature>
<protein>
    <submittedName>
        <fullName evidence="2">Uncharacterized protein</fullName>
    </submittedName>
</protein>
<evidence type="ECO:0000256" key="1">
    <source>
        <dbReference type="SAM" id="MobiDB-lite"/>
    </source>
</evidence>
<feature type="compositionally biased region" description="Basic and acidic residues" evidence="1">
    <location>
        <begin position="342"/>
        <end position="355"/>
    </location>
</feature>
<proteinExistence type="predicted"/>
<comment type="caution">
    <text evidence="2">The sequence shown here is derived from an EMBL/GenBank/DDBJ whole genome shotgun (WGS) entry which is preliminary data.</text>
</comment>
<dbReference type="EMBL" id="MOOB01000040">
    <property type="protein sequence ID" value="OQE81603.1"/>
    <property type="molecule type" value="Genomic_DNA"/>
</dbReference>
<dbReference type="STRING" id="60175.A0A1V6Y2M7"/>